<dbReference type="GO" id="GO:0004526">
    <property type="term" value="F:ribonuclease P activity"/>
    <property type="evidence" value="ECO:0007669"/>
    <property type="project" value="UniProtKB-UniRule"/>
</dbReference>
<organism evidence="9 10">
    <name type="scientific">Escherichia coli</name>
    <dbReference type="NCBI Taxonomy" id="562"/>
    <lineage>
        <taxon>Bacteria</taxon>
        <taxon>Pseudomonadati</taxon>
        <taxon>Pseudomonadota</taxon>
        <taxon>Gammaproteobacteria</taxon>
        <taxon>Enterobacterales</taxon>
        <taxon>Enterobacteriaceae</taxon>
        <taxon>Escherichia</taxon>
    </lineage>
</organism>
<dbReference type="Proteomes" id="UP000254503">
    <property type="component" value="Unassembled WGS sequence"/>
</dbReference>
<dbReference type="SUPFAM" id="SSF54211">
    <property type="entry name" value="Ribosomal protein S5 domain 2-like"/>
    <property type="match status" value="1"/>
</dbReference>
<dbReference type="GO" id="GO:0001682">
    <property type="term" value="P:tRNA 5'-leader removal"/>
    <property type="evidence" value="ECO:0007669"/>
    <property type="project" value="UniProtKB-UniRule"/>
</dbReference>
<dbReference type="EMBL" id="UGDD01000002">
    <property type="protein sequence ID" value="STJ57828.1"/>
    <property type="molecule type" value="Genomic_DNA"/>
</dbReference>
<dbReference type="NCBIfam" id="TIGR00188">
    <property type="entry name" value="rnpA"/>
    <property type="match status" value="1"/>
</dbReference>
<evidence type="ECO:0000256" key="7">
    <source>
        <dbReference type="HAMAP-Rule" id="MF_00227"/>
    </source>
</evidence>
<keyword evidence="6 7" id="KW-0694">RNA-binding</keyword>
<dbReference type="HAMAP" id="MF_00386">
    <property type="entry name" value="UPF0161_YidD"/>
    <property type="match status" value="1"/>
</dbReference>
<evidence type="ECO:0000256" key="8">
    <source>
        <dbReference type="HAMAP-Rule" id="MF_00386"/>
    </source>
</evidence>
<comment type="function">
    <text evidence="1 7">RNaseP catalyzes the removal of the 5'-leader sequence from pre-tRNA to produce the mature 5'-terminus. It can also cleave other RNA substrates such as 4.5S RNA. The protein component plays an auxiliary but essential role in vivo by binding to the 5'-leader sequence and broadening the substrate specificity of the ribozyme.</text>
</comment>
<comment type="subunit">
    <text evidence="7">Consists of a catalytic RNA component (M1 or rnpB) and a protein subunit.</text>
</comment>
<dbReference type="GO" id="GO:0005886">
    <property type="term" value="C:plasma membrane"/>
    <property type="evidence" value="ECO:0007669"/>
    <property type="project" value="UniProtKB-SubCell"/>
</dbReference>
<protein>
    <recommendedName>
        <fullName evidence="7 8">Multifunctional fusion protein</fullName>
    </recommendedName>
    <domain>
        <recommendedName>
            <fullName evidence="7">Ribonuclease P protein component</fullName>
            <shortName evidence="7">RNase P protein</shortName>
            <shortName evidence="7">RNaseP protein</shortName>
            <ecNumber evidence="7">3.1.26.5</ecNumber>
        </recommendedName>
        <alternativeName>
            <fullName evidence="7">Protein C5</fullName>
        </alternativeName>
    </domain>
    <domain>
        <recommendedName>
            <fullName evidence="8">Putative membrane protein insertion efficiency factor</fullName>
        </recommendedName>
    </domain>
</protein>
<dbReference type="InterPro" id="IPR000100">
    <property type="entry name" value="RNase_P"/>
</dbReference>
<comment type="subcellular location">
    <subcellularLocation>
        <location evidence="8">Cell membrane</location>
        <topology evidence="8">Peripheral membrane protein</topology>
        <orientation evidence="8">Cytoplasmic side</orientation>
    </subcellularLocation>
</comment>
<dbReference type="Gene3D" id="3.30.230.10">
    <property type="match status" value="1"/>
</dbReference>
<keyword evidence="4 7" id="KW-0255">Endonuclease</keyword>
<keyword evidence="5 7" id="KW-0378">Hydrolase</keyword>
<dbReference type="HAMAP" id="MF_00227">
    <property type="entry name" value="RNase_P"/>
    <property type="match status" value="1"/>
</dbReference>
<dbReference type="InterPro" id="IPR014721">
    <property type="entry name" value="Ribsml_uS5_D2-typ_fold_subgr"/>
</dbReference>
<keyword evidence="2 7" id="KW-0819">tRNA processing</keyword>
<dbReference type="AlphaFoldDB" id="A0A376X6J9"/>
<dbReference type="PANTHER" id="PTHR33383:SF1">
    <property type="entry name" value="MEMBRANE PROTEIN INSERTION EFFICIENCY FACTOR-RELATED"/>
    <property type="match status" value="1"/>
</dbReference>
<dbReference type="GO" id="GO:0000049">
    <property type="term" value="F:tRNA binding"/>
    <property type="evidence" value="ECO:0007669"/>
    <property type="project" value="UniProtKB-UniRule"/>
</dbReference>
<accession>A0A376X6J9</accession>
<comment type="similarity">
    <text evidence="7">Belongs to the RnpA family.</text>
</comment>
<dbReference type="InterPro" id="IPR002696">
    <property type="entry name" value="Membr_insert_effic_factor_YidD"/>
</dbReference>
<keyword evidence="8" id="KW-0472">Membrane</keyword>
<dbReference type="PROSITE" id="PS00648">
    <property type="entry name" value="RIBONUCLEASE_P"/>
    <property type="match status" value="1"/>
</dbReference>
<evidence type="ECO:0000313" key="10">
    <source>
        <dbReference type="Proteomes" id="UP000254503"/>
    </source>
</evidence>
<comment type="similarity">
    <text evidence="8">Belongs to the UPF0161 family.</text>
</comment>
<evidence type="ECO:0000256" key="3">
    <source>
        <dbReference type="ARBA" id="ARBA00022722"/>
    </source>
</evidence>
<gene>
    <name evidence="7 9" type="primary">rnpA</name>
    <name evidence="8" type="synonym">yidD</name>
    <name evidence="9" type="ORF">NCTC9045_05897</name>
</gene>
<dbReference type="PANTHER" id="PTHR33383">
    <property type="entry name" value="MEMBRANE PROTEIN INSERTION EFFICIENCY FACTOR-RELATED"/>
    <property type="match status" value="1"/>
</dbReference>
<evidence type="ECO:0000313" key="9">
    <source>
        <dbReference type="EMBL" id="STJ57828.1"/>
    </source>
</evidence>
<evidence type="ECO:0000256" key="2">
    <source>
        <dbReference type="ARBA" id="ARBA00022694"/>
    </source>
</evidence>
<proteinExistence type="inferred from homology"/>
<evidence type="ECO:0000256" key="5">
    <source>
        <dbReference type="ARBA" id="ARBA00022801"/>
    </source>
</evidence>
<dbReference type="NCBIfam" id="TIGR00278">
    <property type="entry name" value="membrane protein insertion efficiency factor YidD"/>
    <property type="match status" value="1"/>
</dbReference>
<dbReference type="InterPro" id="IPR020539">
    <property type="entry name" value="RNase_P_CS"/>
</dbReference>
<comment type="catalytic activity">
    <reaction evidence="7">
        <text>Endonucleolytic cleavage of RNA, removing 5'-extranucleotides from tRNA precursor.</text>
        <dbReference type="EC" id="3.1.26.5"/>
    </reaction>
</comment>
<dbReference type="Pfam" id="PF01809">
    <property type="entry name" value="YidD"/>
    <property type="match status" value="1"/>
</dbReference>
<evidence type="ECO:0000256" key="1">
    <source>
        <dbReference type="ARBA" id="ARBA00002663"/>
    </source>
</evidence>
<sequence>MLTPSQFTFVFQQPQRAGTPQITILGRLNSLGHPRIGLTVAKKNVRRAHERNRIKRLTRESFRLRQHELPAMDFVVVAKKGLPTSITVLSRKRWKNYGAATVAWLAGPDSPHSVYQRLISPLLGPHCRFTPTCSSYGIEALRRFGVIKGSWLTVKRVLKCHPLHPGGDDPVPPGPFDTREH</sequence>
<evidence type="ECO:0000256" key="4">
    <source>
        <dbReference type="ARBA" id="ARBA00022759"/>
    </source>
</evidence>
<dbReference type="Pfam" id="PF00825">
    <property type="entry name" value="Ribonuclease_P"/>
    <property type="match status" value="1"/>
</dbReference>
<dbReference type="InterPro" id="IPR020568">
    <property type="entry name" value="Ribosomal_Su5_D2-typ_SF"/>
</dbReference>
<name>A0A376X6J9_ECOLX</name>
<keyword evidence="3 7" id="KW-0540">Nuclease</keyword>
<evidence type="ECO:0000256" key="6">
    <source>
        <dbReference type="ARBA" id="ARBA00022884"/>
    </source>
</evidence>
<dbReference type="SMART" id="SM01234">
    <property type="entry name" value="Haemolytic"/>
    <property type="match status" value="1"/>
</dbReference>
<comment type="function">
    <text evidence="8">Could be involved in insertion of integral membrane proteins into the membrane.</text>
</comment>
<dbReference type="EC" id="3.1.26.5" evidence="7"/>
<reference evidence="9 10" key="1">
    <citation type="submission" date="2018-06" db="EMBL/GenBank/DDBJ databases">
        <authorList>
            <consortium name="Pathogen Informatics"/>
            <person name="Doyle S."/>
        </authorList>
    </citation>
    <scope>NUCLEOTIDE SEQUENCE [LARGE SCALE GENOMIC DNA]</scope>
    <source>
        <strain evidence="9 10">NCTC9045</strain>
    </source>
</reference>
<keyword evidence="8" id="KW-1003">Cell membrane</keyword>